<name>A0A125Q9L0_9HYPH</name>
<evidence type="ECO:0000313" key="2">
    <source>
        <dbReference type="Proteomes" id="UP000068164"/>
    </source>
</evidence>
<dbReference type="EMBL" id="LNCD01000026">
    <property type="protein sequence ID" value="KWV57696.1"/>
    <property type="molecule type" value="Genomic_DNA"/>
</dbReference>
<reference evidence="1 2" key="1">
    <citation type="submission" date="2015-11" db="EMBL/GenBank/DDBJ databases">
        <title>Draft Genome Sequence of the Strain BR 10423 (Rhizobium sp.) isolated from nodules of Mimosa pudica.</title>
        <authorList>
            <person name="Barauna A.C."/>
            <person name="Zilli J.E."/>
            <person name="Simoes-Araujo J.L."/>
            <person name="Reis V.M."/>
            <person name="James E.K."/>
            <person name="Reis F.B.Jr."/>
            <person name="Rouws L.F."/>
            <person name="Passos S.R."/>
            <person name="Gois S.R."/>
        </authorList>
    </citation>
    <scope>NUCLEOTIDE SEQUENCE [LARGE SCALE GENOMIC DNA]</scope>
    <source>
        <strain evidence="1 2">BR10423</strain>
    </source>
</reference>
<proteinExistence type="predicted"/>
<dbReference type="AlphaFoldDB" id="A0A125Q9L0"/>
<protein>
    <submittedName>
        <fullName evidence="1">Uncharacterized protein</fullName>
    </submittedName>
</protein>
<sequence>MRGNVVFCDDVRVEASGKHILVGVYPNGLAFTGGFPALIRIVVWLQMADLPGGKHNVDFFLRGPGSSDNDVHHGGEVDITAPWLPLTFSMGPFDVPVPASGDIVAFISIDGGPLEKIGALNVAPPLR</sequence>
<evidence type="ECO:0000313" key="1">
    <source>
        <dbReference type="EMBL" id="KWV57696.1"/>
    </source>
</evidence>
<dbReference type="Proteomes" id="UP000068164">
    <property type="component" value="Unassembled WGS sequence"/>
</dbReference>
<keyword evidence="2" id="KW-1185">Reference proteome</keyword>
<organism evidence="1 2">
    <name type="scientific">Rhizobium altiplani</name>
    <dbReference type="NCBI Taxonomy" id="1864509"/>
    <lineage>
        <taxon>Bacteria</taxon>
        <taxon>Pseudomonadati</taxon>
        <taxon>Pseudomonadota</taxon>
        <taxon>Alphaproteobacteria</taxon>
        <taxon>Hyphomicrobiales</taxon>
        <taxon>Rhizobiaceae</taxon>
        <taxon>Rhizobium/Agrobacterium group</taxon>
        <taxon>Rhizobium</taxon>
    </lineage>
</organism>
<gene>
    <name evidence="1" type="ORF">AS026_30800</name>
</gene>
<accession>A0A125Q9L0</accession>
<comment type="caution">
    <text evidence="1">The sequence shown here is derived from an EMBL/GenBank/DDBJ whole genome shotgun (WGS) entry which is preliminary data.</text>
</comment>